<keyword evidence="5 9" id="KW-0067">ATP-binding</keyword>
<comment type="cofactor">
    <cofactor evidence="9">
        <name>Mg(2+)</name>
        <dbReference type="ChEBI" id="CHEBI:18420"/>
    </cofactor>
</comment>
<name>H6L8N8_SAPGL</name>
<dbReference type="UniPathway" id="UPA00241">
    <property type="reaction ID" value="UER00355"/>
</dbReference>
<dbReference type="NCBIfam" id="TIGR00125">
    <property type="entry name" value="cyt_tran_rel"/>
    <property type="match status" value="1"/>
</dbReference>
<feature type="site" description="Transition state stabilizer" evidence="9">
    <location>
        <position position="17"/>
    </location>
</feature>
<dbReference type="KEGG" id="sgn:SGRA_4048"/>
<dbReference type="InterPro" id="IPR014729">
    <property type="entry name" value="Rossmann-like_a/b/a_fold"/>
</dbReference>
<dbReference type="CDD" id="cd02163">
    <property type="entry name" value="PPAT"/>
    <property type="match status" value="1"/>
</dbReference>
<dbReference type="GO" id="GO:0005524">
    <property type="term" value="F:ATP binding"/>
    <property type="evidence" value="ECO:0007669"/>
    <property type="project" value="UniProtKB-KW"/>
</dbReference>
<evidence type="ECO:0000259" key="10">
    <source>
        <dbReference type="Pfam" id="PF01467"/>
    </source>
</evidence>
<organism evidence="11 12">
    <name type="scientific">Saprospira grandis (strain Lewin)</name>
    <dbReference type="NCBI Taxonomy" id="984262"/>
    <lineage>
        <taxon>Bacteria</taxon>
        <taxon>Pseudomonadati</taxon>
        <taxon>Bacteroidota</taxon>
        <taxon>Saprospiria</taxon>
        <taxon>Saprospirales</taxon>
        <taxon>Saprospiraceae</taxon>
        <taxon>Saprospira</taxon>
    </lineage>
</organism>
<comment type="subunit">
    <text evidence="9">Homohexamer.</text>
</comment>
<evidence type="ECO:0000256" key="3">
    <source>
        <dbReference type="ARBA" id="ARBA00022695"/>
    </source>
</evidence>
<feature type="binding site" evidence="9">
    <location>
        <begin position="9"/>
        <end position="10"/>
    </location>
    <ligand>
        <name>ATP</name>
        <dbReference type="ChEBI" id="CHEBI:30616"/>
    </ligand>
</feature>
<evidence type="ECO:0000256" key="4">
    <source>
        <dbReference type="ARBA" id="ARBA00022741"/>
    </source>
</evidence>
<dbReference type="HAMAP" id="MF_00151">
    <property type="entry name" value="PPAT_bact"/>
    <property type="match status" value="1"/>
</dbReference>
<accession>H6L8N8</accession>
<keyword evidence="6 9" id="KW-0460">Magnesium</keyword>
<keyword evidence="4 9" id="KW-0547">Nucleotide-binding</keyword>
<evidence type="ECO:0000256" key="1">
    <source>
        <dbReference type="ARBA" id="ARBA00022490"/>
    </source>
</evidence>
<comment type="subcellular location">
    <subcellularLocation>
        <location evidence="9">Cytoplasm</location>
    </subcellularLocation>
</comment>
<dbReference type="HOGENOM" id="CLU_100149_0_1_10"/>
<comment type="pathway">
    <text evidence="9">Cofactor biosynthesis; coenzyme A biosynthesis; CoA from (R)-pantothenate: step 4/5.</text>
</comment>
<dbReference type="GO" id="GO:0015937">
    <property type="term" value="P:coenzyme A biosynthetic process"/>
    <property type="evidence" value="ECO:0007669"/>
    <property type="project" value="UniProtKB-UniRule"/>
</dbReference>
<dbReference type="NCBIfam" id="TIGR01510">
    <property type="entry name" value="coaD_prev_kdtB"/>
    <property type="match status" value="1"/>
</dbReference>
<comment type="similarity">
    <text evidence="9">Belongs to the bacterial CoaD family.</text>
</comment>
<evidence type="ECO:0000256" key="8">
    <source>
        <dbReference type="ARBA" id="ARBA00029346"/>
    </source>
</evidence>
<dbReference type="PANTHER" id="PTHR21342">
    <property type="entry name" value="PHOSPHOPANTETHEINE ADENYLYLTRANSFERASE"/>
    <property type="match status" value="1"/>
</dbReference>
<evidence type="ECO:0000256" key="6">
    <source>
        <dbReference type="ARBA" id="ARBA00022842"/>
    </source>
</evidence>
<dbReference type="AlphaFoldDB" id="H6L8N8"/>
<feature type="binding site" evidence="9">
    <location>
        <begin position="123"/>
        <end position="129"/>
    </location>
    <ligand>
        <name>ATP</name>
        <dbReference type="ChEBI" id="CHEBI:30616"/>
    </ligand>
</feature>
<feature type="binding site" evidence="9">
    <location>
        <position position="17"/>
    </location>
    <ligand>
        <name>ATP</name>
        <dbReference type="ChEBI" id="CHEBI:30616"/>
    </ligand>
</feature>
<feature type="binding site" evidence="9">
    <location>
        <position position="41"/>
    </location>
    <ligand>
        <name>substrate</name>
    </ligand>
</feature>
<proteinExistence type="inferred from homology"/>
<keyword evidence="12" id="KW-1185">Reference proteome</keyword>
<dbReference type="EC" id="2.7.7.3" evidence="9"/>
<evidence type="ECO:0000256" key="9">
    <source>
        <dbReference type="HAMAP-Rule" id="MF_00151"/>
    </source>
</evidence>
<keyword evidence="1 9" id="KW-0963">Cytoplasm</keyword>
<dbReference type="InterPro" id="IPR004821">
    <property type="entry name" value="Cyt_trans-like"/>
</dbReference>
<evidence type="ECO:0000256" key="2">
    <source>
        <dbReference type="ARBA" id="ARBA00022679"/>
    </source>
</evidence>
<evidence type="ECO:0000256" key="5">
    <source>
        <dbReference type="ARBA" id="ARBA00022840"/>
    </source>
</evidence>
<dbReference type="PANTHER" id="PTHR21342:SF1">
    <property type="entry name" value="PHOSPHOPANTETHEINE ADENYLYLTRANSFERASE"/>
    <property type="match status" value="1"/>
</dbReference>
<keyword evidence="3 9" id="KW-0548">Nucleotidyltransferase</keyword>
<evidence type="ECO:0000313" key="11">
    <source>
        <dbReference type="EMBL" id="AFC26763.1"/>
    </source>
</evidence>
<evidence type="ECO:0000256" key="7">
    <source>
        <dbReference type="ARBA" id="ARBA00022993"/>
    </source>
</evidence>
<dbReference type="Gene3D" id="3.40.50.620">
    <property type="entry name" value="HUPs"/>
    <property type="match status" value="1"/>
</dbReference>
<dbReference type="RefSeq" id="WP_015694345.1">
    <property type="nucleotide sequence ID" value="NC_016940.1"/>
</dbReference>
<feature type="binding site" evidence="9">
    <location>
        <begin position="88"/>
        <end position="90"/>
    </location>
    <ligand>
        <name>ATP</name>
        <dbReference type="ChEBI" id="CHEBI:30616"/>
    </ligand>
</feature>
<dbReference type="OrthoDB" id="9806661at2"/>
<dbReference type="eggNOG" id="COG0669">
    <property type="taxonomic scope" value="Bacteria"/>
</dbReference>
<dbReference type="PRINTS" id="PR01020">
    <property type="entry name" value="LPSBIOSNTHSS"/>
</dbReference>
<protein>
    <recommendedName>
        <fullName evidence="9">Phosphopantetheine adenylyltransferase</fullName>
        <ecNumber evidence="9">2.7.7.3</ecNumber>
    </recommendedName>
    <alternativeName>
        <fullName evidence="9">Dephospho-CoA pyrophosphorylase</fullName>
    </alternativeName>
    <alternativeName>
        <fullName evidence="9">Pantetheine-phosphate adenylyltransferase</fullName>
        <shortName evidence="9">PPAT</shortName>
    </alternativeName>
</protein>
<gene>
    <name evidence="9 11" type="primary">coaD</name>
    <name evidence="11" type="ordered locus">SGRA_4048</name>
</gene>
<sequence>MKIAVFPGSFDPITKGHEDIVRRALPLFDKIIVALGTNSTKSYYFSEEERLSFLKASFADDPKVEIDRFPQLTVDYCKEKGADFILRGLRNSNDFNYEVSIAMLNRDLGDGLETIFLLTAPEYSYYSSTVVREILKGNGDGALFVPDNCQQLLRDAQAKR</sequence>
<feature type="binding site" evidence="9">
    <location>
        <position position="87"/>
    </location>
    <ligand>
        <name>substrate</name>
    </ligand>
</feature>
<dbReference type="GO" id="GO:0005737">
    <property type="term" value="C:cytoplasm"/>
    <property type="evidence" value="ECO:0007669"/>
    <property type="project" value="UniProtKB-SubCell"/>
</dbReference>
<feature type="binding site" evidence="9">
    <location>
        <position position="9"/>
    </location>
    <ligand>
        <name>substrate</name>
    </ligand>
</feature>
<keyword evidence="7 9" id="KW-0173">Coenzyme A biosynthesis</keyword>
<dbReference type="InterPro" id="IPR001980">
    <property type="entry name" value="PPAT"/>
</dbReference>
<dbReference type="SUPFAM" id="SSF52374">
    <property type="entry name" value="Nucleotidylyl transferase"/>
    <property type="match status" value="1"/>
</dbReference>
<comment type="function">
    <text evidence="9">Reversibly transfers an adenylyl group from ATP to 4'-phosphopantetheine, yielding dephospho-CoA (dPCoA) and pyrophosphate.</text>
</comment>
<reference evidence="11 12" key="1">
    <citation type="journal article" date="2012" name="Stand. Genomic Sci.">
        <title>Complete genome sequencing and analysis of Saprospira grandis str. Lewin, a predatory marine bacterium.</title>
        <authorList>
            <person name="Saw J.H."/>
            <person name="Yuryev A."/>
            <person name="Kanbe M."/>
            <person name="Hou S."/>
            <person name="Young A.G."/>
            <person name="Aizawa S."/>
            <person name="Alam M."/>
        </authorList>
    </citation>
    <scope>NUCLEOTIDE SEQUENCE [LARGE SCALE GENOMIC DNA]</scope>
    <source>
        <strain evidence="11 12">Lewin</strain>
    </source>
</reference>
<dbReference type="Pfam" id="PF01467">
    <property type="entry name" value="CTP_transf_like"/>
    <property type="match status" value="1"/>
</dbReference>
<feature type="binding site" evidence="9">
    <location>
        <position position="98"/>
    </location>
    <ligand>
        <name>ATP</name>
        <dbReference type="ChEBI" id="CHEBI:30616"/>
    </ligand>
</feature>
<comment type="catalytic activity">
    <reaction evidence="8 9">
        <text>(R)-4'-phosphopantetheine + ATP + H(+) = 3'-dephospho-CoA + diphosphate</text>
        <dbReference type="Rhea" id="RHEA:19801"/>
        <dbReference type="ChEBI" id="CHEBI:15378"/>
        <dbReference type="ChEBI" id="CHEBI:30616"/>
        <dbReference type="ChEBI" id="CHEBI:33019"/>
        <dbReference type="ChEBI" id="CHEBI:57328"/>
        <dbReference type="ChEBI" id="CHEBI:61723"/>
        <dbReference type="EC" id="2.7.7.3"/>
    </reaction>
</comment>
<keyword evidence="2 9" id="KW-0808">Transferase</keyword>
<evidence type="ECO:0000313" key="12">
    <source>
        <dbReference type="Proteomes" id="UP000007519"/>
    </source>
</evidence>
<dbReference type="Proteomes" id="UP000007519">
    <property type="component" value="Chromosome"/>
</dbReference>
<feature type="domain" description="Cytidyltransferase-like" evidence="10">
    <location>
        <begin position="5"/>
        <end position="133"/>
    </location>
</feature>
<dbReference type="GO" id="GO:0004595">
    <property type="term" value="F:pantetheine-phosphate adenylyltransferase activity"/>
    <property type="evidence" value="ECO:0007669"/>
    <property type="project" value="UniProtKB-UniRule"/>
</dbReference>
<dbReference type="STRING" id="984262.SGRA_4048"/>
<dbReference type="EMBL" id="CP002831">
    <property type="protein sequence ID" value="AFC26763.1"/>
    <property type="molecule type" value="Genomic_DNA"/>
</dbReference>
<feature type="binding site" evidence="9">
    <location>
        <position position="73"/>
    </location>
    <ligand>
        <name>substrate</name>
    </ligand>
</feature>